<name>V6F5J7_MAGGM</name>
<organism evidence="1 2">
    <name type="scientific">Magnetospirillum gryphiswaldense (strain DSM 6361 / JCM 21280 / NBRC 15271 / MSR-1)</name>
    <dbReference type="NCBI Taxonomy" id="431944"/>
    <lineage>
        <taxon>Bacteria</taxon>
        <taxon>Pseudomonadati</taxon>
        <taxon>Pseudomonadota</taxon>
        <taxon>Alphaproteobacteria</taxon>
        <taxon>Rhodospirillales</taxon>
        <taxon>Rhodospirillaceae</taxon>
        <taxon>Magnetospirillum</taxon>
    </lineage>
</organism>
<sequence>MTAQIKKFIVPPMVKLMFDS</sequence>
<dbReference type="EMBL" id="HG794546">
    <property type="protein sequence ID" value="CDL00657.1"/>
    <property type="molecule type" value="Genomic_DNA"/>
</dbReference>
<keyword evidence="2" id="KW-1185">Reference proteome</keyword>
<dbReference type="KEGG" id="mgy:MGMSRv2__3442"/>
<accession>V6F5J7</accession>
<dbReference type="STRING" id="1430440.MGMSRv2__3442"/>
<reference evidence="1 2" key="1">
    <citation type="journal article" date="2014" name="Genome Announc.">
        <title>Complete genome sequence of Magnetospirillum gryphiswaldense MSR-1.</title>
        <authorList>
            <person name="Wang X."/>
            <person name="Wang Q."/>
            <person name="Zhang W."/>
            <person name="Wang Y."/>
            <person name="Li L."/>
            <person name="Wen T."/>
            <person name="Zhang T."/>
            <person name="Zhang Y."/>
            <person name="Xu J."/>
            <person name="Hu J."/>
            <person name="Li S."/>
            <person name="Liu L."/>
            <person name="Liu J."/>
            <person name="Jiang W."/>
            <person name="Tian J."/>
            <person name="Li Y."/>
            <person name="Schuler D."/>
            <person name="Wang L."/>
            <person name="Li J."/>
        </authorList>
    </citation>
    <scope>NUCLEOTIDE SEQUENCE [LARGE SCALE GENOMIC DNA]</scope>
    <source>
        <strain evidence="2">DSM 6361 / JCM 21280 / NBRC 15271 / MSR-1</strain>
    </source>
</reference>
<dbReference type="AlphaFoldDB" id="V6F5J7"/>
<dbReference type="Proteomes" id="UP000018922">
    <property type="component" value="Chromosome I"/>
</dbReference>
<gene>
    <name evidence="1" type="ordered locus">MGMSRv2__3442</name>
</gene>
<protein>
    <submittedName>
        <fullName evidence="1">Uncharacterized protein</fullName>
    </submittedName>
</protein>
<dbReference type="HOGENOM" id="CLU_3428248_0_0_5"/>
<proteinExistence type="predicted"/>
<evidence type="ECO:0000313" key="2">
    <source>
        <dbReference type="Proteomes" id="UP000018922"/>
    </source>
</evidence>
<evidence type="ECO:0000313" key="1">
    <source>
        <dbReference type="EMBL" id="CDL00657.1"/>
    </source>
</evidence>